<evidence type="ECO:0000313" key="2">
    <source>
        <dbReference type="EMBL" id="GMI38287.1"/>
    </source>
</evidence>
<proteinExistence type="predicted"/>
<evidence type="ECO:0008006" key="4">
    <source>
        <dbReference type="Google" id="ProtNLM"/>
    </source>
</evidence>
<comment type="caution">
    <text evidence="2">The sequence shown here is derived from an EMBL/GenBank/DDBJ whole genome shotgun (WGS) entry which is preliminary data.</text>
</comment>
<feature type="region of interest" description="Disordered" evidence="1">
    <location>
        <begin position="140"/>
        <end position="170"/>
    </location>
</feature>
<evidence type="ECO:0000313" key="3">
    <source>
        <dbReference type="Proteomes" id="UP001165065"/>
    </source>
</evidence>
<reference evidence="3" key="1">
    <citation type="journal article" date="2023" name="Commun. Biol.">
        <title>Genome analysis of Parmales, the sister group of diatoms, reveals the evolutionary specialization of diatoms from phago-mixotrophs to photoautotrophs.</title>
        <authorList>
            <person name="Ban H."/>
            <person name="Sato S."/>
            <person name="Yoshikawa S."/>
            <person name="Yamada K."/>
            <person name="Nakamura Y."/>
            <person name="Ichinomiya M."/>
            <person name="Sato N."/>
            <person name="Blanc-Mathieu R."/>
            <person name="Endo H."/>
            <person name="Kuwata A."/>
            <person name="Ogata H."/>
        </authorList>
    </citation>
    <scope>NUCLEOTIDE SEQUENCE [LARGE SCALE GENOMIC DNA]</scope>
</reference>
<dbReference type="PRINTS" id="PR00081">
    <property type="entry name" value="GDHRDH"/>
</dbReference>
<dbReference type="EMBL" id="BRYA01000084">
    <property type="protein sequence ID" value="GMI38287.1"/>
    <property type="molecule type" value="Genomic_DNA"/>
</dbReference>
<evidence type="ECO:0000256" key="1">
    <source>
        <dbReference type="SAM" id="MobiDB-lite"/>
    </source>
</evidence>
<feature type="region of interest" description="Disordered" evidence="1">
    <location>
        <begin position="1"/>
        <end position="23"/>
    </location>
</feature>
<dbReference type="SUPFAM" id="SSF51735">
    <property type="entry name" value="NAD(P)-binding Rossmann-fold domains"/>
    <property type="match status" value="1"/>
</dbReference>
<dbReference type="GO" id="GO:0016491">
    <property type="term" value="F:oxidoreductase activity"/>
    <property type="evidence" value="ECO:0007669"/>
    <property type="project" value="TreeGrafter"/>
</dbReference>
<accession>A0A9W7L8R0</accession>
<dbReference type="OrthoDB" id="191139at2759"/>
<organism evidence="2 3">
    <name type="scientific">Triparma columacea</name>
    <dbReference type="NCBI Taxonomy" id="722753"/>
    <lineage>
        <taxon>Eukaryota</taxon>
        <taxon>Sar</taxon>
        <taxon>Stramenopiles</taxon>
        <taxon>Ochrophyta</taxon>
        <taxon>Bolidophyceae</taxon>
        <taxon>Parmales</taxon>
        <taxon>Triparmaceae</taxon>
        <taxon>Triparma</taxon>
    </lineage>
</organism>
<dbReference type="InterPro" id="IPR002347">
    <property type="entry name" value="SDR_fam"/>
</dbReference>
<name>A0A9W7L8R0_9STRA</name>
<sequence length="609" mass="68093">MDFECPFMDDIPTPPPSTTPPTTTATVDSAIAFLSRIKSYSDYKSKSLRSFRSEFARVMEFAKRDMYAGKSEAEYRKFCFDQKNEKVLKQRERARDLHHIETTKLRAGRITTLKKLCSAESDRLLIGNFVPDGVGDGADEVISTSSLPPLPPPGPTVPSSEVNPSDSPPRVLKNARSCYTCKGRFTKLHHFYDQLCPPCAELNWRKRLQTRVLTGENGETHVSIVTGGRVKIGHRIVLKLLRAGGLVVATTRFPVAAAREYVKYGEEYEKWTREGRLHLVGLDLRDLVSVERFCGYMKDKFGRVDCIINNACQTVRRPSSYYAETVESEVNYYATSGGGEEKGMDKALKVGEEWEEEIRRREGERGGRIGGGEEVGKIENGLGGVSLELVEEGNKGGGKGGEISKKVAKSALLATVPLTSDDMNTPASLLPSNLHDVNGQQLDLRRHNSWLLKLPEVSTPELVEAMFINVVSPFIINSRLIPIMTEGSTRSTRPDRYIVNVSAMEGKFYRYKTPNHPHSNMAKAALNMMTRTCGEWLVGERVWMNSVDTGWINDENPLEKASRTAVNNNFQTPIDEVDAAARVLDCVLAPKEEERLAGVFIKDYREVEW</sequence>
<gene>
    <name evidence="2" type="ORF">TrCOL_g2811</name>
</gene>
<dbReference type="PANTHER" id="PTHR43544">
    <property type="entry name" value="SHORT-CHAIN DEHYDROGENASE/REDUCTASE"/>
    <property type="match status" value="1"/>
</dbReference>
<dbReference type="GO" id="GO:0005737">
    <property type="term" value="C:cytoplasm"/>
    <property type="evidence" value="ECO:0007669"/>
    <property type="project" value="TreeGrafter"/>
</dbReference>
<dbReference type="InterPro" id="IPR051468">
    <property type="entry name" value="Fungal_SecMetab_SDRs"/>
</dbReference>
<dbReference type="Proteomes" id="UP001165065">
    <property type="component" value="Unassembled WGS sequence"/>
</dbReference>
<dbReference type="Pfam" id="PF00106">
    <property type="entry name" value="adh_short"/>
    <property type="match status" value="1"/>
</dbReference>
<keyword evidence="3" id="KW-1185">Reference proteome</keyword>
<dbReference type="AlphaFoldDB" id="A0A9W7L8R0"/>
<dbReference type="InterPro" id="IPR036291">
    <property type="entry name" value="NAD(P)-bd_dom_sf"/>
</dbReference>
<dbReference type="Gene3D" id="3.40.50.720">
    <property type="entry name" value="NAD(P)-binding Rossmann-like Domain"/>
    <property type="match status" value="2"/>
</dbReference>
<protein>
    <recommendedName>
        <fullName evidence="4">Oxidoreductase</fullName>
    </recommendedName>
</protein>
<dbReference type="PANTHER" id="PTHR43544:SF2">
    <property type="entry name" value="OXIDOREDUCTASE"/>
    <property type="match status" value="1"/>
</dbReference>